<feature type="domain" description="Two component regulator three Y" evidence="3">
    <location>
        <begin position="685"/>
        <end position="740"/>
    </location>
</feature>
<gene>
    <name evidence="4" type="ORF">ACFOSV_03795</name>
</gene>
<dbReference type="RefSeq" id="WP_377903564.1">
    <property type="nucleotide sequence ID" value="NZ_JBHRZS010000006.1"/>
</dbReference>
<accession>A0ABV8AMQ1</accession>
<dbReference type="Proteomes" id="UP001595805">
    <property type="component" value="Unassembled WGS sequence"/>
</dbReference>
<dbReference type="InterPro" id="IPR011123">
    <property type="entry name" value="Y_Y_Y"/>
</dbReference>
<evidence type="ECO:0000256" key="2">
    <source>
        <dbReference type="SAM" id="Phobius"/>
    </source>
</evidence>
<dbReference type="InterPro" id="IPR036388">
    <property type="entry name" value="WH-like_DNA-bd_sf"/>
</dbReference>
<feature type="coiled-coil region" evidence="1">
    <location>
        <begin position="791"/>
        <end position="822"/>
    </location>
</feature>
<dbReference type="EMBL" id="JBHRZS010000006">
    <property type="protein sequence ID" value="MFC3879281.1"/>
    <property type="molecule type" value="Genomic_DNA"/>
</dbReference>
<proteinExistence type="predicted"/>
<dbReference type="InterPro" id="IPR015943">
    <property type="entry name" value="WD40/YVTN_repeat-like_dom_sf"/>
</dbReference>
<reference evidence="5" key="1">
    <citation type="journal article" date="2019" name="Int. J. Syst. Evol. Microbiol.">
        <title>The Global Catalogue of Microorganisms (GCM) 10K type strain sequencing project: providing services to taxonomists for standard genome sequencing and annotation.</title>
        <authorList>
            <consortium name="The Broad Institute Genomics Platform"/>
            <consortium name="The Broad Institute Genome Sequencing Center for Infectious Disease"/>
            <person name="Wu L."/>
            <person name="Ma J."/>
        </authorList>
    </citation>
    <scope>NUCLEOTIDE SEQUENCE [LARGE SCALE GENOMIC DNA]</scope>
    <source>
        <strain evidence="5">CCUG 60523</strain>
    </source>
</reference>
<keyword evidence="2" id="KW-0472">Membrane</keyword>
<organism evidence="4 5">
    <name type="scientific">Algoriphagus namhaensis</name>
    <dbReference type="NCBI Taxonomy" id="915353"/>
    <lineage>
        <taxon>Bacteria</taxon>
        <taxon>Pseudomonadati</taxon>
        <taxon>Bacteroidota</taxon>
        <taxon>Cytophagia</taxon>
        <taxon>Cytophagales</taxon>
        <taxon>Cyclobacteriaceae</taxon>
        <taxon>Algoriphagus</taxon>
    </lineage>
</organism>
<protein>
    <submittedName>
        <fullName evidence="4">Triple tyrosine motif-containing protein</fullName>
    </submittedName>
</protein>
<keyword evidence="2" id="KW-0812">Transmembrane</keyword>
<evidence type="ECO:0000313" key="4">
    <source>
        <dbReference type="EMBL" id="MFC3879281.1"/>
    </source>
</evidence>
<dbReference type="InterPro" id="IPR013783">
    <property type="entry name" value="Ig-like_fold"/>
</dbReference>
<dbReference type="InterPro" id="IPR016032">
    <property type="entry name" value="Sig_transdc_resp-reg_C-effctor"/>
</dbReference>
<keyword evidence="1" id="KW-0175">Coiled coil</keyword>
<feature type="transmembrane region" description="Helical" evidence="2">
    <location>
        <begin position="751"/>
        <end position="772"/>
    </location>
</feature>
<keyword evidence="2" id="KW-1133">Transmembrane helix</keyword>
<dbReference type="Gene3D" id="1.10.10.10">
    <property type="entry name" value="Winged helix-like DNA-binding domain superfamily/Winged helix DNA-binding domain"/>
    <property type="match status" value="1"/>
</dbReference>
<dbReference type="Gene3D" id="2.60.40.10">
    <property type="entry name" value="Immunoglobulins"/>
    <property type="match status" value="1"/>
</dbReference>
<dbReference type="Pfam" id="PF07495">
    <property type="entry name" value="Y_Y_Y"/>
    <property type="match status" value="1"/>
</dbReference>
<evidence type="ECO:0000256" key="1">
    <source>
        <dbReference type="SAM" id="Coils"/>
    </source>
</evidence>
<name>A0ABV8AMQ1_9BACT</name>
<dbReference type="SUPFAM" id="SSF46894">
    <property type="entry name" value="C-terminal effector domain of the bipartite response regulators"/>
    <property type="match status" value="1"/>
</dbReference>
<evidence type="ECO:0000259" key="3">
    <source>
        <dbReference type="Pfam" id="PF07495"/>
    </source>
</evidence>
<dbReference type="Gene3D" id="2.130.10.10">
    <property type="entry name" value="YVTN repeat-like/Quinoprotein amine dehydrogenase"/>
    <property type="match status" value="2"/>
</dbReference>
<keyword evidence="5" id="KW-1185">Reference proteome</keyword>
<comment type="caution">
    <text evidence="4">The sequence shown here is derived from an EMBL/GenBank/DDBJ whole genome shotgun (WGS) entry which is preliminary data.</text>
</comment>
<sequence>MGVWKKLLVCELVIGLWIASVPNSIMAQGKFQGLPMVTTYSPEEYKAGIQNWDIIQDNTGLIYVANNLGLLSFDGASWERYEINNTKVRSLYQASDGKIFVGSQGGFGYLHSDETGALVYVSLSDSLSQEQRNFDETWKVFQIEDKIYFCTFQGIFSYDQKRVEVISSSNRLDISFKVNNQLYTFEYDKGLARIENNQIALVKNGEFFKDKRISNILNFDRERLLITTFEHGAFLYDGDIEPFQFNGDFWEDNFLINYSMRLRNGNIALATQNAGLFIINTQGELILHLNKSSGLLDLTVNYVFEDKFQGLWVAMNYGIARIDLNSPFTFLDDRMGIAGAGYTALKKGNKIYLGTNIGLYISENGQMRFVEGSEGQVYTVQELNNAILIGHQNGTFVLKNDRVIQVHDEPGTWIFKSLPDHPNLILQGNYSGLSILEVQNDEFRFRNKLEGFDESSRLIEVDEDFIWVAHGYKGVFKVEVSKDLTRVTSSKLYNSQNGFPRDVLINVFKIANRLVFSADTGFFEYNEFTDSFDPADTYRDVLGDDVIMVDMEGDALGNVYFIEREKLGVLKPTSSNEFELHYSTFNKIKSAWNDDLANVMVLDNQNILFGGKQGFIHYSPGDDLPRGITPSVYFTKISNRGERDTVLYRGHDTDSELMSKLKGMSFPYDQNSFEFEFVSPHLESDQELTYQYKLNKIQEDWSEWGYENRREFTNLREGDYQLMVRAKNIFDEVSDPVVFSFAVRPPFYRSFVAYVFYFLGTVILFFLAFRLVDKKYKQKTIKLEEEQGIALEKKEKEIKSITQRTEEEIIKLKNEKLQSEVQHKNQELASSAMHLIQKNQLLTNIKGTLKNIAKDEKGKQLNSQLSRLIKTIDKDLEGGSEWEQFSDNFDQVHGKFIMRLKEKYPNLTPQEIKFSAYIRMNLNTKEIANLLGISVRGVEIGRYRVRKKLGLERKDNLSDFLLRF</sequence>
<evidence type="ECO:0000313" key="5">
    <source>
        <dbReference type="Proteomes" id="UP001595805"/>
    </source>
</evidence>